<organism evidence="9 10">
    <name type="scientific">Candidatus Giovannonibacteria bacterium GW2011_GWA2_53_7</name>
    <dbReference type="NCBI Taxonomy" id="1618650"/>
    <lineage>
        <taxon>Bacteria</taxon>
        <taxon>Candidatus Giovannoniibacteriota</taxon>
    </lineage>
</organism>
<dbReference type="Pfam" id="PF00297">
    <property type="entry name" value="Ribosomal_L3"/>
    <property type="match status" value="1"/>
</dbReference>
<comment type="caution">
    <text evidence="9">The sequence shown here is derived from an EMBL/GenBank/DDBJ whole genome shotgun (WGS) entry which is preliminary data.</text>
</comment>
<dbReference type="FunFam" id="2.40.30.10:FF:000004">
    <property type="entry name" value="50S ribosomal protein L3"/>
    <property type="match status" value="1"/>
</dbReference>
<dbReference type="HAMAP" id="MF_01325_B">
    <property type="entry name" value="Ribosomal_uL3_B"/>
    <property type="match status" value="1"/>
</dbReference>
<dbReference type="PANTHER" id="PTHR11229:SF16">
    <property type="entry name" value="LARGE RIBOSOMAL SUBUNIT PROTEIN UL3C"/>
    <property type="match status" value="1"/>
</dbReference>
<keyword evidence="2 7" id="KW-0699">rRNA-binding</keyword>
<accession>A0A0G1Y0C5</accession>
<evidence type="ECO:0000256" key="6">
    <source>
        <dbReference type="ARBA" id="ARBA00035243"/>
    </source>
</evidence>
<evidence type="ECO:0000256" key="7">
    <source>
        <dbReference type="HAMAP-Rule" id="MF_01325"/>
    </source>
</evidence>
<sequence>MPFMLARKIEMSNLFDTEGNAIPVTVLQAGPLAVTQVKNKETDGYEAVQVGFVETKEKKLRKPQEGHLIPAGVRARHLREFKDKGEFKVGDKIEISVFKEGDMVDIRARVKGRGFQGVVKRHGFHGGPRTHGQKHSEREPGSIGATWPQRVLKGKRMAGRMGGNAVTVKNLKIVKVEPEQNLLYVRGAVPGARGALLELKSVR</sequence>
<dbReference type="AlphaFoldDB" id="A0A0G1Y0C5"/>
<dbReference type="Proteomes" id="UP000034290">
    <property type="component" value="Unassembled WGS sequence"/>
</dbReference>
<dbReference type="SUPFAM" id="SSF50447">
    <property type="entry name" value="Translation proteins"/>
    <property type="match status" value="1"/>
</dbReference>
<dbReference type="EMBL" id="LCRM01000010">
    <property type="protein sequence ID" value="KKW36903.1"/>
    <property type="molecule type" value="Genomic_DNA"/>
</dbReference>
<evidence type="ECO:0000256" key="2">
    <source>
        <dbReference type="ARBA" id="ARBA00022730"/>
    </source>
</evidence>
<comment type="function">
    <text evidence="7">One of the primary rRNA binding proteins, it binds directly near the 3'-end of the 23S rRNA, where it nucleates assembly of the 50S subunit.</text>
</comment>
<reference evidence="9 10" key="1">
    <citation type="journal article" date="2015" name="Nature">
        <title>rRNA introns, odd ribosomes, and small enigmatic genomes across a large radiation of phyla.</title>
        <authorList>
            <person name="Brown C.T."/>
            <person name="Hug L.A."/>
            <person name="Thomas B.C."/>
            <person name="Sharon I."/>
            <person name="Castelle C.J."/>
            <person name="Singh A."/>
            <person name="Wilkins M.J."/>
            <person name="Williams K.H."/>
            <person name="Banfield J.F."/>
        </authorList>
    </citation>
    <scope>NUCLEOTIDE SEQUENCE [LARGE SCALE GENOMIC DNA]</scope>
</reference>
<name>A0A0G1Y0C5_9BACT</name>
<proteinExistence type="inferred from homology"/>
<dbReference type="InterPro" id="IPR009000">
    <property type="entry name" value="Transl_B-barrel_sf"/>
</dbReference>
<evidence type="ECO:0000256" key="8">
    <source>
        <dbReference type="SAM" id="MobiDB-lite"/>
    </source>
</evidence>
<dbReference type="FunFam" id="3.30.160.810:FF:000001">
    <property type="entry name" value="50S ribosomal protein L3"/>
    <property type="match status" value="1"/>
</dbReference>
<dbReference type="GO" id="GO:0006412">
    <property type="term" value="P:translation"/>
    <property type="evidence" value="ECO:0007669"/>
    <property type="project" value="UniProtKB-UniRule"/>
</dbReference>
<keyword evidence="4 7" id="KW-0689">Ribosomal protein</keyword>
<dbReference type="PATRIC" id="fig|1618650.3.peg.143"/>
<evidence type="ECO:0000313" key="9">
    <source>
        <dbReference type="EMBL" id="KKW36903.1"/>
    </source>
</evidence>
<protein>
    <recommendedName>
        <fullName evidence="6 7">Large ribosomal subunit protein uL3</fullName>
    </recommendedName>
</protein>
<comment type="similarity">
    <text evidence="1 7">Belongs to the universal ribosomal protein uL3 family.</text>
</comment>
<feature type="region of interest" description="Disordered" evidence="8">
    <location>
        <begin position="120"/>
        <end position="144"/>
    </location>
</feature>
<evidence type="ECO:0000256" key="5">
    <source>
        <dbReference type="ARBA" id="ARBA00023274"/>
    </source>
</evidence>
<dbReference type="PANTHER" id="PTHR11229">
    <property type="entry name" value="50S RIBOSOMAL PROTEIN L3"/>
    <property type="match status" value="1"/>
</dbReference>
<evidence type="ECO:0000256" key="3">
    <source>
        <dbReference type="ARBA" id="ARBA00022884"/>
    </source>
</evidence>
<evidence type="ECO:0000256" key="1">
    <source>
        <dbReference type="ARBA" id="ARBA00006540"/>
    </source>
</evidence>
<comment type="subunit">
    <text evidence="7">Part of the 50S ribosomal subunit. Forms a cluster with proteins L14 and L19.</text>
</comment>
<keyword evidence="5 7" id="KW-0687">Ribonucleoprotein</keyword>
<evidence type="ECO:0000313" key="10">
    <source>
        <dbReference type="Proteomes" id="UP000034290"/>
    </source>
</evidence>
<dbReference type="NCBIfam" id="TIGR03625">
    <property type="entry name" value="L3_bact"/>
    <property type="match status" value="1"/>
</dbReference>
<dbReference type="Gene3D" id="2.40.30.10">
    <property type="entry name" value="Translation factors"/>
    <property type="match status" value="1"/>
</dbReference>
<dbReference type="GO" id="GO:0003735">
    <property type="term" value="F:structural constituent of ribosome"/>
    <property type="evidence" value="ECO:0007669"/>
    <property type="project" value="UniProtKB-UniRule"/>
</dbReference>
<keyword evidence="3 7" id="KW-0694">RNA-binding</keyword>
<dbReference type="InterPro" id="IPR019927">
    <property type="entry name" value="Ribosomal_uL3_bac/org-type"/>
</dbReference>
<dbReference type="GO" id="GO:0022625">
    <property type="term" value="C:cytosolic large ribosomal subunit"/>
    <property type="evidence" value="ECO:0007669"/>
    <property type="project" value="TreeGrafter"/>
</dbReference>
<dbReference type="GO" id="GO:0019843">
    <property type="term" value="F:rRNA binding"/>
    <property type="evidence" value="ECO:0007669"/>
    <property type="project" value="UniProtKB-UniRule"/>
</dbReference>
<dbReference type="Gene3D" id="3.30.160.810">
    <property type="match status" value="1"/>
</dbReference>
<evidence type="ECO:0000256" key="4">
    <source>
        <dbReference type="ARBA" id="ARBA00022980"/>
    </source>
</evidence>
<dbReference type="InterPro" id="IPR000597">
    <property type="entry name" value="Ribosomal_uL3"/>
</dbReference>
<gene>
    <name evidence="7" type="primary">rplC</name>
    <name evidence="9" type="ORF">UY81_C0010G0005</name>
</gene>